<sequence length="408" mass="47133">MVLVQKWTCDGKDSISEKGSLVFYWNRAGARRQTTSYFWSKKGKFYISARSDSNFFKNKGGCALKPEDIDEYKVCDENGEQVYVLWRQNVTESEELIDKWVRWRYEIKWSKYHKTKRTYHPTPAFLKISMNDKIIIDSASLSPDLFMGRNDEVLPYFKVGIYNSDGSAEGGENAEVTIRKYRESLLKMEAEEIIEEKVEVQIQEETNEVYIVDLEAGSGERDEMLAENVTTTKTVTSTTEAPIPVDLVAAPSKSRKRDKEKCRNGKKKLGPDGECVKLSKEERRRLRKEGKIRKPREAEEIAKPKLPRSKATNMLRFKDLTHVNSTFEFLPTEYGRENERCVLQPFGTSISHNLNRELSAGFRDMGYERKETKAIVNALVNALTANDRRIQRLEDLLVRLQSDDADDF</sequence>
<name>A0ABN7T7J4_OIKDI</name>
<organism evidence="2 3">
    <name type="scientific">Oikopleura dioica</name>
    <name type="common">Tunicate</name>
    <dbReference type="NCBI Taxonomy" id="34765"/>
    <lineage>
        <taxon>Eukaryota</taxon>
        <taxon>Metazoa</taxon>
        <taxon>Chordata</taxon>
        <taxon>Tunicata</taxon>
        <taxon>Appendicularia</taxon>
        <taxon>Copelata</taxon>
        <taxon>Oikopleuridae</taxon>
        <taxon>Oikopleura</taxon>
    </lineage>
</organism>
<evidence type="ECO:0000313" key="3">
    <source>
        <dbReference type="Proteomes" id="UP001158576"/>
    </source>
</evidence>
<reference evidence="2 3" key="1">
    <citation type="submission" date="2021-04" db="EMBL/GenBank/DDBJ databases">
        <authorList>
            <person name="Bliznina A."/>
        </authorList>
    </citation>
    <scope>NUCLEOTIDE SEQUENCE [LARGE SCALE GENOMIC DNA]</scope>
</reference>
<feature type="region of interest" description="Disordered" evidence="1">
    <location>
        <begin position="251"/>
        <end position="274"/>
    </location>
</feature>
<proteinExistence type="predicted"/>
<dbReference type="Gene3D" id="2.60.120.200">
    <property type="match status" value="1"/>
</dbReference>
<evidence type="ECO:0000256" key="1">
    <source>
        <dbReference type="SAM" id="MobiDB-lite"/>
    </source>
</evidence>
<dbReference type="EMBL" id="OU015567">
    <property type="protein sequence ID" value="CAG5113579.1"/>
    <property type="molecule type" value="Genomic_DNA"/>
</dbReference>
<dbReference type="Pfam" id="PF14099">
    <property type="entry name" value="Polysacc_lyase"/>
    <property type="match status" value="1"/>
</dbReference>
<dbReference type="Proteomes" id="UP001158576">
    <property type="component" value="Chromosome 2"/>
</dbReference>
<keyword evidence="3" id="KW-1185">Reference proteome</keyword>
<feature type="compositionally biased region" description="Basic and acidic residues" evidence="1">
    <location>
        <begin position="257"/>
        <end position="274"/>
    </location>
</feature>
<accession>A0ABN7T7J4</accession>
<protein>
    <submittedName>
        <fullName evidence="2">Oidioi.mRNA.OKI2018_I69.chr2.g7669.t1.cds</fullName>
    </submittedName>
</protein>
<gene>
    <name evidence="2" type="ORF">OKIOD_LOCUS16434</name>
</gene>
<evidence type="ECO:0000313" key="2">
    <source>
        <dbReference type="EMBL" id="CAG5113579.1"/>
    </source>
</evidence>
<dbReference type="InterPro" id="IPR025975">
    <property type="entry name" value="Polysacc_lyase"/>
</dbReference>